<dbReference type="CDD" id="cd02440">
    <property type="entry name" value="AdoMet_MTases"/>
    <property type="match status" value="1"/>
</dbReference>
<dbReference type="GO" id="GO:0003723">
    <property type="term" value="F:RNA binding"/>
    <property type="evidence" value="ECO:0007669"/>
    <property type="project" value="UniProtKB-KW"/>
</dbReference>
<evidence type="ECO:0000256" key="4">
    <source>
        <dbReference type="ARBA" id="ARBA00022603"/>
    </source>
</evidence>
<dbReference type="InterPro" id="IPR036974">
    <property type="entry name" value="PUA_sf"/>
</dbReference>
<dbReference type="Pfam" id="PF17785">
    <property type="entry name" value="PUA_3"/>
    <property type="match status" value="1"/>
</dbReference>
<dbReference type="Gene3D" id="3.30.750.80">
    <property type="entry name" value="RNA methyltransferase domain (HRMD) like"/>
    <property type="match status" value="1"/>
</dbReference>
<evidence type="ECO:0000313" key="11">
    <source>
        <dbReference type="Proteomes" id="UP000054558"/>
    </source>
</evidence>
<dbReference type="CDD" id="cd21153">
    <property type="entry name" value="PUA_RlmI"/>
    <property type="match status" value="1"/>
</dbReference>
<evidence type="ECO:0000256" key="2">
    <source>
        <dbReference type="ARBA" id="ARBA00022490"/>
    </source>
</evidence>
<dbReference type="Pfam" id="PF10672">
    <property type="entry name" value="Methyltrans_SAM"/>
    <property type="match status" value="1"/>
</dbReference>
<organism evidence="10 11">
    <name type="scientific">Klebsormidium nitens</name>
    <name type="common">Green alga</name>
    <name type="synonym">Ulothrix nitens</name>
    <dbReference type="NCBI Taxonomy" id="105231"/>
    <lineage>
        <taxon>Eukaryota</taxon>
        <taxon>Viridiplantae</taxon>
        <taxon>Streptophyta</taxon>
        <taxon>Klebsormidiophyceae</taxon>
        <taxon>Klebsormidiales</taxon>
        <taxon>Klebsormidiaceae</taxon>
        <taxon>Klebsormidium</taxon>
    </lineage>
</organism>
<dbReference type="GO" id="GO:0009383">
    <property type="term" value="F:rRNA (cytosine-C5-)-methyltransferase activity"/>
    <property type="evidence" value="ECO:0000318"/>
    <property type="project" value="GO_Central"/>
</dbReference>
<dbReference type="SMART" id="SM00359">
    <property type="entry name" value="PUA"/>
    <property type="match status" value="1"/>
</dbReference>
<evidence type="ECO:0000256" key="3">
    <source>
        <dbReference type="ARBA" id="ARBA00022552"/>
    </source>
</evidence>
<dbReference type="Gene3D" id="2.30.130.10">
    <property type="entry name" value="PUA domain"/>
    <property type="match status" value="1"/>
</dbReference>
<dbReference type="InterPro" id="IPR041532">
    <property type="entry name" value="RlmI-like_PUA"/>
</dbReference>
<evidence type="ECO:0000256" key="7">
    <source>
        <dbReference type="ARBA" id="ARBA00022884"/>
    </source>
</evidence>
<dbReference type="CDD" id="cd11572">
    <property type="entry name" value="RlmI_M_like"/>
    <property type="match status" value="1"/>
</dbReference>
<evidence type="ECO:0000256" key="1">
    <source>
        <dbReference type="ARBA" id="ARBA00004496"/>
    </source>
</evidence>
<accession>A0A1Y1I8K9</accession>
<dbReference type="GO" id="GO:0005737">
    <property type="term" value="C:cytoplasm"/>
    <property type="evidence" value="ECO:0007669"/>
    <property type="project" value="UniProtKB-SubCell"/>
</dbReference>
<feature type="domain" description="PUA" evidence="9">
    <location>
        <begin position="57"/>
        <end position="151"/>
    </location>
</feature>
<evidence type="ECO:0000259" key="9">
    <source>
        <dbReference type="SMART" id="SM00359"/>
    </source>
</evidence>
<dbReference type="Proteomes" id="UP000054558">
    <property type="component" value="Unassembled WGS sequence"/>
</dbReference>
<dbReference type="PROSITE" id="PS50890">
    <property type="entry name" value="PUA"/>
    <property type="match status" value="1"/>
</dbReference>
<dbReference type="InterPro" id="IPR019614">
    <property type="entry name" value="SAM-dep_methyl-trfase"/>
</dbReference>
<proteinExistence type="inferred from homology"/>
<gene>
    <name evidence="10" type="ORF">KFL_003450110</name>
</gene>
<evidence type="ECO:0000256" key="5">
    <source>
        <dbReference type="ARBA" id="ARBA00022679"/>
    </source>
</evidence>
<dbReference type="GO" id="GO:0070475">
    <property type="term" value="P:rRNA base methylation"/>
    <property type="evidence" value="ECO:0000318"/>
    <property type="project" value="GO_Central"/>
</dbReference>
<dbReference type="EMBL" id="DF237294">
    <property type="protein sequence ID" value="GAQ87325.1"/>
    <property type="molecule type" value="Genomic_DNA"/>
</dbReference>
<protein>
    <recommendedName>
        <fullName evidence="9">PUA domain-containing protein</fullName>
    </recommendedName>
</protein>
<keyword evidence="4" id="KW-0489">Methyltransferase</keyword>
<evidence type="ECO:0000313" key="10">
    <source>
        <dbReference type="EMBL" id="GAQ87325.1"/>
    </source>
</evidence>
<dbReference type="PANTHER" id="PTHR42873:SF1">
    <property type="entry name" value="S-ADENOSYLMETHIONINE-DEPENDENT METHYLTRANSFERASE DOMAIN-CONTAINING PROTEIN"/>
    <property type="match status" value="1"/>
</dbReference>
<keyword evidence="7" id="KW-0694">RNA-binding</keyword>
<keyword evidence="5" id="KW-0808">Transferase</keyword>
<sequence length="464" mass="48975">MSQAHALRTVFSQTIRARAAVSNAATQRERSTHRLSGTDADVGSTIIEDASRQQSTPRVVLKGGKSRLFKAGAPHVYGGAVDSVVGRPPPAAGDVVVVTDGQKRAFGWGVYNPASMFRVRLMQTDLDVDREPGCLLDLPALIRARVQQAVALRRTLGLPSAQTSVYRLINSEGDRLSGLIADVLGDHVVVLSCAAWVERHAPVVRAAIQEATGLRSIVWRPSLDILREEGLELPAGGTPTQEPSTPADGAVQVVENGVHFRAALHGQKTGFYADQRDNRAYLRTIAGGKTVLDLCSYSGGFAINAALGGATHVTAVDSSASALVLAEANAAFNGVLPSSITLVKDDVAAFMAAALAAGRQWDLVVLDPPKLAPSKKVLDRAAAKYRRLNALAMQLTAAGGLLMTCSCSGAMTQSGAFPTVLQDASTLARRPIRILRHSGAGPDHTLIPGYPEGAYLTNMLLHVH</sequence>
<keyword evidence="2" id="KW-0963">Cytoplasm</keyword>
<dbReference type="SUPFAM" id="SSF88697">
    <property type="entry name" value="PUA domain-like"/>
    <property type="match status" value="1"/>
</dbReference>
<reference evidence="10 11" key="1">
    <citation type="journal article" date="2014" name="Nat. Commun.">
        <title>Klebsormidium flaccidum genome reveals primary factors for plant terrestrial adaptation.</title>
        <authorList>
            <person name="Hori K."/>
            <person name="Maruyama F."/>
            <person name="Fujisawa T."/>
            <person name="Togashi T."/>
            <person name="Yamamoto N."/>
            <person name="Seo M."/>
            <person name="Sato S."/>
            <person name="Yamada T."/>
            <person name="Mori H."/>
            <person name="Tajima N."/>
            <person name="Moriyama T."/>
            <person name="Ikeuchi M."/>
            <person name="Watanabe M."/>
            <person name="Wada H."/>
            <person name="Kobayashi K."/>
            <person name="Saito M."/>
            <person name="Masuda T."/>
            <person name="Sasaki-Sekimoto Y."/>
            <person name="Mashiguchi K."/>
            <person name="Awai K."/>
            <person name="Shimojima M."/>
            <person name="Masuda S."/>
            <person name="Iwai M."/>
            <person name="Nobusawa T."/>
            <person name="Narise T."/>
            <person name="Kondo S."/>
            <person name="Saito H."/>
            <person name="Sato R."/>
            <person name="Murakawa M."/>
            <person name="Ihara Y."/>
            <person name="Oshima-Yamada Y."/>
            <person name="Ohtaka K."/>
            <person name="Satoh M."/>
            <person name="Sonobe K."/>
            <person name="Ishii M."/>
            <person name="Ohtani R."/>
            <person name="Kanamori-Sato M."/>
            <person name="Honoki R."/>
            <person name="Miyazaki D."/>
            <person name="Mochizuki H."/>
            <person name="Umetsu J."/>
            <person name="Higashi K."/>
            <person name="Shibata D."/>
            <person name="Kamiya Y."/>
            <person name="Sato N."/>
            <person name="Nakamura Y."/>
            <person name="Tabata S."/>
            <person name="Ida S."/>
            <person name="Kurokawa K."/>
            <person name="Ohta H."/>
        </authorList>
    </citation>
    <scope>NUCLEOTIDE SEQUENCE [LARGE SCALE GENOMIC DNA]</scope>
    <source>
        <strain evidence="10 11">NIES-2285</strain>
    </source>
</reference>
<evidence type="ECO:0000256" key="8">
    <source>
        <dbReference type="ARBA" id="ARBA00038091"/>
    </source>
</evidence>
<keyword evidence="6" id="KW-0949">S-adenosyl-L-methionine</keyword>
<name>A0A1Y1I8K9_KLENI</name>
<dbReference type="InterPro" id="IPR029063">
    <property type="entry name" value="SAM-dependent_MTases_sf"/>
</dbReference>
<dbReference type="PANTHER" id="PTHR42873">
    <property type="entry name" value="RIBOSOMAL RNA LARGE SUBUNIT METHYLTRANSFERASE"/>
    <property type="match status" value="1"/>
</dbReference>
<dbReference type="InterPro" id="IPR002478">
    <property type="entry name" value="PUA"/>
</dbReference>
<dbReference type="AlphaFoldDB" id="A0A1Y1I8K9"/>
<dbReference type="STRING" id="105231.A0A1Y1I8K9"/>
<dbReference type="Gene3D" id="3.40.50.150">
    <property type="entry name" value="Vaccinia Virus protein VP39"/>
    <property type="match status" value="1"/>
</dbReference>
<keyword evidence="3" id="KW-0698">rRNA processing</keyword>
<comment type="similarity">
    <text evidence="8">Belongs to the methyltransferase superfamily. RlmI family.</text>
</comment>
<keyword evidence="11" id="KW-1185">Reference proteome</keyword>
<comment type="subcellular location">
    <subcellularLocation>
        <location evidence="1">Cytoplasm</location>
    </subcellularLocation>
</comment>
<evidence type="ECO:0000256" key="6">
    <source>
        <dbReference type="ARBA" id="ARBA00022691"/>
    </source>
</evidence>
<dbReference type="SUPFAM" id="SSF53335">
    <property type="entry name" value="S-adenosyl-L-methionine-dependent methyltransferases"/>
    <property type="match status" value="1"/>
</dbReference>
<dbReference type="OMA" id="VMDVFDY"/>
<dbReference type="InterPro" id="IPR015947">
    <property type="entry name" value="PUA-like_sf"/>
</dbReference>
<dbReference type="OrthoDB" id="269872at2759"/>